<organism evidence="2 3">
    <name type="scientific">Parasphingorhabdus marina DSM 22363</name>
    <dbReference type="NCBI Taxonomy" id="1123272"/>
    <lineage>
        <taxon>Bacteria</taxon>
        <taxon>Pseudomonadati</taxon>
        <taxon>Pseudomonadota</taxon>
        <taxon>Alphaproteobacteria</taxon>
        <taxon>Sphingomonadales</taxon>
        <taxon>Sphingomonadaceae</taxon>
        <taxon>Parasphingorhabdus</taxon>
    </lineage>
</organism>
<dbReference type="Gene3D" id="3.90.660.10">
    <property type="match status" value="1"/>
</dbReference>
<keyword evidence="3" id="KW-1185">Reference proteome</keyword>
<dbReference type="EMBL" id="FSQW01000001">
    <property type="protein sequence ID" value="SIN61425.1"/>
    <property type="molecule type" value="Genomic_DNA"/>
</dbReference>
<reference evidence="3" key="1">
    <citation type="submission" date="2016-11" db="EMBL/GenBank/DDBJ databases">
        <authorList>
            <person name="Varghese N."/>
            <person name="Submissions S."/>
        </authorList>
    </citation>
    <scope>NUCLEOTIDE SEQUENCE [LARGE SCALE GENOMIC DNA]</scope>
    <source>
        <strain evidence="3">DSM 22363</strain>
    </source>
</reference>
<dbReference type="GO" id="GO:0016491">
    <property type="term" value="F:oxidoreductase activity"/>
    <property type="evidence" value="ECO:0007669"/>
    <property type="project" value="InterPro"/>
</dbReference>
<dbReference type="InterPro" id="IPR036188">
    <property type="entry name" value="FAD/NAD-bd_sf"/>
</dbReference>
<evidence type="ECO:0000259" key="1">
    <source>
        <dbReference type="Pfam" id="PF01593"/>
    </source>
</evidence>
<dbReference type="Pfam" id="PF01593">
    <property type="entry name" value="Amino_oxidase"/>
    <property type="match status" value="1"/>
</dbReference>
<evidence type="ECO:0000313" key="3">
    <source>
        <dbReference type="Proteomes" id="UP000185192"/>
    </source>
</evidence>
<name>A0A1N6CSG9_9SPHN</name>
<dbReference type="Gene3D" id="3.50.50.60">
    <property type="entry name" value="FAD/NAD(P)-binding domain"/>
    <property type="match status" value="1"/>
</dbReference>
<feature type="domain" description="Amine oxidase" evidence="1">
    <location>
        <begin position="89"/>
        <end position="272"/>
    </location>
</feature>
<protein>
    <recommendedName>
        <fullName evidence="1">Amine oxidase domain-containing protein</fullName>
    </recommendedName>
</protein>
<evidence type="ECO:0000313" key="2">
    <source>
        <dbReference type="EMBL" id="SIN61425.1"/>
    </source>
</evidence>
<dbReference type="SUPFAM" id="SSF51905">
    <property type="entry name" value="FAD/NAD(P)-binding domain"/>
    <property type="match status" value="1"/>
</dbReference>
<dbReference type="STRING" id="1123272.SAMN02745824_0881"/>
<dbReference type="OrthoDB" id="5792777at2"/>
<sequence>MRIAIIGSGLSGLAAAERLVSGGHEVELFDKARGPGGRMSTRRVDIEGKPVGFDHGAQYFTARNPAFRKIVAGWEAENTVQPWPAAGTDAWVGSPAMNTPVKKLASNHQINWSTRITGLARTENRWQLQCPEDSLQTWFDAVVIAIPAEQAADLLAPWHAEFAGLARSTPSAPCWTVMIAFDRSLETEQVTFRDDPVLGWAARNSDKPGRAETESWVLQASPAWSADHLEDETADVTARLVKRFEELSGTSLPRPVFQTAHRWRFARSGGTEFTGLYDPRLRLGVCGDWLIGPRVECAWLSGNALGEMVIAEDFRISAGSDAFR</sequence>
<dbReference type="PANTHER" id="PTHR16128:SF5">
    <property type="entry name" value="FAD_NAD(P)-BINDING OXIDOREDUCTASE FAMILY PROTEIN"/>
    <property type="match status" value="1"/>
</dbReference>
<dbReference type="PANTHER" id="PTHR16128">
    <property type="entry name" value="FAD/NAD(P)-BINDING OXIDOREDUCTASE FAMILY PROTEIN"/>
    <property type="match status" value="1"/>
</dbReference>
<gene>
    <name evidence="2" type="ORF">SAMN02745824_0881</name>
</gene>
<proteinExistence type="predicted"/>
<dbReference type="Pfam" id="PF13450">
    <property type="entry name" value="NAD_binding_8"/>
    <property type="match status" value="1"/>
</dbReference>
<accession>A0A1N6CSG9</accession>
<dbReference type="Proteomes" id="UP000185192">
    <property type="component" value="Unassembled WGS sequence"/>
</dbReference>
<dbReference type="PRINTS" id="PR00419">
    <property type="entry name" value="ADXRDTASE"/>
</dbReference>
<dbReference type="InterPro" id="IPR002937">
    <property type="entry name" value="Amino_oxidase"/>
</dbReference>
<dbReference type="AlphaFoldDB" id="A0A1N6CSG9"/>
<dbReference type="RefSeq" id="WP_074203891.1">
    <property type="nucleotide sequence ID" value="NZ_FSQW01000001.1"/>
</dbReference>